<evidence type="ECO:0000313" key="14">
    <source>
        <dbReference type="EMBL" id="EDW97689.1"/>
    </source>
</evidence>
<evidence type="ECO:0000256" key="11">
    <source>
        <dbReference type="SAM" id="MobiDB-lite"/>
    </source>
</evidence>
<dbReference type="PANTHER" id="PTHR24399:SF70">
    <property type="entry name" value="C2H2-TYPE DOMAIN-CONTAINING PROTEIN"/>
    <property type="match status" value="1"/>
</dbReference>
<reference evidence="14 15" key="2">
    <citation type="journal article" date="2007" name="PLoS Biol.">
        <title>Principles of genome evolution in the Drosophila melanogaster species group.</title>
        <authorList>
            <person name="Ranz J.M."/>
            <person name="Maurin D."/>
            <person name="Chan Y.S."/>
            <person name="von Grotthuss M."/>
            <person name="Hillier L.W."/>
            <person name="Roote J."/>
            <person name="Ashburner M."/>
            <person name="Bergman C.M."/>
        </authorList>
    </citation>
    <scope>NUCLEOTIDE SEQUENCE [LARGE SCALE GENOMIC DNA]</scope>
    <source>
        <strain evidence="15">Tai18E2 / Tucson 14021-0261.01</strain>
    </source>
</reference>
<evidence type="ECO:0000256" key="1">
    <source>
        <dbReference type="ARBA" id="ARBA00004123"/>
    </source>
</evidence>
<dbReference type="SUPFAM" id="SSF57667">
    <property type="entry name" value="beta-beta-alpha zinc fingers"/>
    <property type="match status" value="3"/>
</dbReference>
<feature type="region of interest" description="Disordered" evidence="11">
    <location>
        <begin position="218"/>
        <end position="256"/>
    </location>
</feature>
<dbReference type="EMBL" id="CM000160">
    <property type="protein sequence ID" value="EDW97689.1"/>
    <property type="molecule type" value="Genomic_DNA"/>
</dbReference>
<reference evidence="14 15" key="1">
    <citation type="journal article" date="2007" name="Nature">
        <title>Evolution of genes and genomes on the Drosophila phylogeny.</title>
        <authorList>
            <consortium name="Drosophila 12 Genomes Consortium"/>
            <person name="Clark A.G."/>
            <person name="Eisen M.B."/>
            <person name="Smith D.R."/>
            <person name="Bergman C.M."/>
            <person name="Oliver B."/>
            <person name="Markow T.A."/>
            <person name="Kaufman T.C."/>
            <person name="Kellis M."/>
            <person name="Gelbart W."/>
            <person name="Iyer V.N."/>
            <person name="Pollard D.A."/>
            <person name="Sackton T.B."/>
            <person name="Larracuente A.M."/>
            <person name="Singh N.D."/>
            <person name="Abad J.P."/>
            <person name="Abt D.N."/>
            <person name="Adryan B."/>
            <person name="Aguade M."/>
            <person name="Akashi H."/>
            <person name="Anderson W.W."/>
            <person name="Aquadro C.F."/>
            <person name="Ardell D.H."/>
            <person name="Arguello R."/>
            <person name="Artieri C.G."/>
            <person name="Barbash D.A."/>
            <person name="Barker D."/>
            <person name="Barsanti P."/>
            <person name="Batterham P."/>
            <person name="Batzoglou S."/>
            <person name="Begun D."/>
            <person name="Bhutkar A."/>
            <person name="Blanco E."/>
            <person name="Bosak S.A."/>
            <person name="Bradley R.K."/>
            <person name="Brand A.D."/>
            <person name="Brent M.R."/>
            <person name="Brooks A.N."/>
            <person name="Brown R.H."/>
            <person name="Butlin R.K."/>
            <person name="Caggese C."/>
            <person name="Calvi B.R."/>
            <person name="Bernardo de Carvalho A."/>
            <person name="Caspi A."/>
            <person name="Castrezana S."/>
            <person name="Celniker S.E."/>
            <person name="Chang J.L."/>
            <person name="Chapple C."/>
            <person name="Chatterji S."/>
            <person name="Chinwalla A."/>
            <person name="Civetta A."/>
            <person name="Clifton S.W."/>
            <person name="Comeron J.M."/>
            <person name="Costello J.C."/>
            <person name="Coyne J.A."/>
            <person name="Daub J."/>
            <person name="David R.G."/>
            <person name="Delcher A.L."/>
            <person name="Delehaunty K."/>
            <person name="Do C.B."/>
            <person name="Ebling H."/>
            <person name="Edwards K."/>
            <person name="Eickbush T."/>
            <person name="Evans J.D."/>
            <person name="Filipski A."/>
            <person name="Findeiss S."/>
            <person name="Freyhult E."/>
            <person name="Fulton L."/>
            <person name="Fulton R."/>
            <person name="Garcia A.C."/>
            <person name="Gardiner A."/>
            <person name="Garfield D.A."/>
            <person name="Garvin B.E."/>
            <person name="Gibson G."/>
            <person name="Gilbert D."/>
            <person name="Gnerre S."/>
            <person name="Godfrey J."/>
            <person name="Good R."/>
            <person name="Gotea V."/>
            <person name="Gravely B."/>
            <person name="Greenberg A.J."/>
            <person name="Griffiths-Jones S."/>
            <person name="Gross S."/>
            <person name="Guigo R."/>
            <person name="Gustafson E.A."/>
            <person name="Haerty W."/>
            <person name="Hahn M.W."/>
            <person name="Halligan D.L."/>
            <person name="Halpern A.L."/>
            <person name="Halter G.M."/>
            <person name="Han M.V."/>
            <person name="Heger A."/>
            <person name="Hillier L."/>
            <person name="Hinrichs A.S."/>
            <person name="Holmes I."/>
            <person name="Hoskins R.A."/>
            <person name="Hubisz M.J."/>
            <person name="Hultmark D."/>
            <person name="Huntley M.A."/>
            <person name="Jaffe D.B."/>
            <person name="Jagadeeshan S."/>
            <person name="Jeck W.R."/>
            <person name="Johnson J."/>
            <person name="Jones C.D."/>
            <person name="Jordan W.C."/>
            <person name="Karpen G.H."/>
            <person name="Kataoka E."/>
            <person name="Keightley P.D."/>
            <person name="Kheradpour P."/>
            <person name="Kirkness E.F."/>
            <person name="Koerich L.B."/>
            <person name="Kristiansen K."/>
            <person name="Kudrna D."/>
            <person name="Kulathinal R.J."/>
            <person name="Kumar S."/>
            <person name="Kwok R."/>
            <person name="Lander E."/>
            <person name="Langley C.H."/>
            <person name="Lapoint R."/>
            <person name="Lazzaro B.P."/>
            <person name="Lee S.J."/>
            <person name="Levesque L."/>
            <person name="Li R."/>
            <person name="Lin C.F."/>
            <person name="Lin M.F."/>
            <person name="Lindblad-Toh K."/>
            <person name="Llopart A."/>
            <person name="Long M."/>
            <person name="Low L."/>
            <person name="Lozovsky E."/>
            <person name="Lu J."/>
            <person name="Luo M."/>
            <person name="Machado C.A."/>
            <person name="Makalowski W."/>
            <person name="Marzo M."/>
            <person name="Matsuda M."/>
            <person name="Matzkin L."/>
            <person name="McAllister B."/>
            <person name="McBride C.S."/>
            <person name="McKernan B."/>
            <person name="McKernan K."/>
            <person name="Mendez-Lago M."/>
            <person name="Minx P."/>
            <person name="Mollenhauer M.U."/>
            <person name="Montooth K."/>
            <person name="Mount S.M."/>
            <person name="Mu X."/>
            <person name="Myers E."/>
            <person name="Negre B."/>
            <person name="Newfeld S."/>
            <person name="Nielsen R."/>
            <person name="Noor M.A."/>
            <person name="O'Grady P."/>
            <person name="Pachter L."/>
            <person name="Papaceit M."/>
            <person name="Parisi M.J."/>
            <person name="Parisi M."/>
            <person name="Parts L."/>
            <person name="Pedersen J.S."/>
            <person name="Pesole G."/>
            <person name="Phillippy A.M."/>
            <person name="Ponting C.P."/>
            <person name="Pop M."/>
            <person name="Porcelli D."/>
            <person name="Powell J.R."/>
            <person name="Prohaska S."/>
            <person name="Pruitt K."/>
            <person name="Puig M."/>
            <person name="Quesneville H."/>
            <person name="Ram K.R."/>
            <person name="Rand D."/>
            <person name="Rasmussen M.D."/>
            <person name="Reed L.K."/>
            <person name="Reenan R."/>
            <person name="Reily A."/>
            <person name="Remington K.A."/>
            <person name="Rieger T.T."/>
            <person name="Ritchie M.G."/>
            <person name="Robin C."/>
            <person name="Rogers Y.H."/>
            <person name="Rohde C."/>
            <person name="Rozas J."/>
            <person name="Rubenfield M.J."/>
            <person name="Ruiz A."/>
            <person name="Russo S."/>
            <person name="Salzberg S.L."/>
            <person name="Sanchez-Gracia A."/>
            <person name="Saranga D.J."/>
            <person name="Sato H."/>
            <person name="Schaeffer S.W."/>
            <person name="Schatz M.C."/>
            <person name="Schlenke T."/>
            <person name="Schwartz R."/>
            <person name="Segarra C."/>
            <person name="Singh R.S."/>
            <person name="Sirot L."/>
            <person name="Sirota M."/>
            <person name="Sisneros N.B."/>
            <person name="Smith C.D."/>
            <person name="Smith T.F."/>
            <person name="Spieth J."/>
            <person name="Stage D.E."/>
            <person name="Stark A."/>
            <person name="Stephan W."/>
            <person name="Strausberg R.L."/>
            <person name="Strempel S."/>
            <person name="Sturgill D."/>
            <person name="Sutton G."/>
            <person name="Sutton G.G."/>
            <person name="Tao W."/>
            <person name="Teichmann S."/>
            <person name="Tobari Y.N."/>
            <person name="Tomimura Y."/>
            <person name="Tsolas J.M."/>
            <person name="Valente V.L."/>
            <person name="Venter E."/>
            <person name="Venter J.C."/>
            <person name="Vicario S."/>
            <person name="Vieira F.G."/>
            <person name="Vilella A.J."/>
            <person name="Villasante A."/>
            <person name="Walenz B."/>
            <person name="Wang J."/>
            <person name="Wasserman M."/>
            <person name="Watts T."/>
            <person name="Wilson D."/>
            <person name="Wilson R.K."/>
            <person name="Wing R.A."/>
            <person name="Wolfner M.F."/>
            <person name="Wong A."/>
            <person name="Wong G.K."/>
            <person name="Wu C.I."/>
            <person name="Wu G."/>
            <person name="Yamamoto D."/>
            <person name="Yang H.P."/>
            <person name="Yang S.P."/>
            <person name="Yorke J.A."/>
            <person name="Yoshida K."/>
            <person name="Zdobnov E."/>
            <person name="Zhang P."/>
            <person name="Zhang Y."/>
            <person name="Zimin A.V."/>
            <person name="Baldwin J."/>
            <person name="Abdouelleil A."/>
            <person name="Abdulkadir J."/>
            <person name="Abebe A."/>
            <person name="Abera B."/>
            <person name="Abreu J."/>
            <person name="Acer S.C."/>
            <person name="Aftuck L."/>
            <person name="Alexander A."/>
            <person name="An P."/>
            <person name="Anderson E."/>
            <person name="Anderson S."/>
            <person name="Arachi H."/>
            <person name="Azer M."/>
            <person name="Bachantsang P."/>
            <person name="Barry A."/>
            <person name="Bayul T."/>
            <person name="Berlin A."/>
            <person name="Bessette D."/>
            <person name="Bloom T."/>
            <person name="Blye J."/>
            <person name="Boguslavskiy L."/>
            <person name="Bonnet C."/>
            <person name="Boukhgalter B."/>
            <person name="Bourzgui I."/>
            <person name="Brown A."/>
            <person name="Cahill P."/>
            <person name="Channer S."/>
            <person name="Cheshatsang Y."/>
            <person name="Chuda L."/>
            <person name="Citroen M."/>
            <person name="Collymore A."/>
            <person name="Cooke P."/>
            <person name="Costello M."/>
            <person name="D'Aco K."/>
            <person name="Daza R."/>
            <person name="De Haan G."/>
            <person name="DeGray S."/>
            <person name="DeMaso C."/>
            <person name="Dhargay N."/>
            <person name="Dooley K."/>
            <person name="Dooley E."/>
            <person name="Doricent M."/>
            <person name="Dorje P."/>
            <person name="Dorjee K."/>
            <person name="Dupes A."/>
            <person name="Elong R."/>
            <person name="Falk J."/>
            <person name="Farina A."/>
            <person name="Faro S."/>
            <person name="Ferguson D."/>
            <person name="Fisher S."/>
            <person name="Foley C.D."/>
            <person name="Franke A."/>
            <person name="Friedrich D."/>
            <person name="Gadbois L."/>
            <person name="Gearin G."/>
            <person name="Gearin C.R."/>
            <person name="Giannoukos G."/>
            <person name="Goode T."/>
            <person name="Graham J."/>
            <person name="Grandbois E."/>
            <person name="Grewal S."/>
            <person name="Gyaltsen K."/>
            <person name="Hafez N."/>
            <person name="Hagos B."/>
            <person name="Hall J."/>
            <person name="Henson C."/>
            <person name="Hollinger A."/>
            <person name="Honan T."/>
            <person name="Huard M.D."/>
            <person name="Hughes L."/>
            <person name="Hurhula B."/>
            <person name="Husby M.E."/>
            <person name="Kamat A."/>
            <person name="Kanga B."/>
            <person name="Kashin S."/>
            <person name="Khazanovich D."/>
            <person name="Kisner P."/>
            <person name="Lance K."/>
            <person name="Lara M."/>
            <person name="Lee W."/>
            <person name="Lennon N."/>
            <person name="Letendre F."/>
            <person name="LeVine R."/>
            <person name="Lipovsky A."/>
            <person name="Liu X."/>
            <person name="Liu J."/>
            <person name="Liu S."/>
            <person name="Lokyitsang T."/>
            <person name="Lokyitsang Y."/>
            <person name="Lubonja R."/>
            <person name="Lui A."/>
            <person name="MacDonald P."/>
            <person name="Magnisalis V."/>
            <person name="Maru K."/>
            <person name="Matthews C."/>
            <person name="McCusker W."/>
            <person name="McDonough S."/>
            <person name="Mehta T."/>
            <person name="Meldrim J."/>
            <person name="Meneus L."/>
            <person name="Mihai O."/>
            <person name="Mihalev A."/>
            <person name="Mihova T."/>
            <person name="Mittelman R."/>
            <person name="Mlenga V."/>
            <person name="Montmayeur A."/>
            <person name="Mulrain L."/>
            <person name="Navidi A."/>
            <person name="Naylor J."/>
            <person name="Negash T."/>
            <person name="Nguyen T."/>
            <person name="Nguyen N."/>
            <person name="Nicol R."/>
            <person name="Norbu C."/>
            <person name="Norbu N."/>
            <person name="Novod N."/>
            <person name="O'Neill B."/>
            <person name="Osman S."/>
            <person name="Markiewicz E."/>
            <person name="Oyono O.L."/>
            <person name="Patti C."/>
            <person name="Phunkhang P."/>
            <person name="Pierre F."/>
            <person name="Priest M."/>
            <person name="Raghuraman S."/>
            <person name="Rege F."/>
            <person name="Reyes R."/>
            <person name="Rise C."/>
            <person name="Rogov P."/>
            <person name="Ross K."/>
            <person name="Ryan E."/>
            <person name="Settipalli S."/>
            <person name="Shea T."/>
            <person name="Sherpa N."/>
            <person name="Shi L."/>
            <person name="Shih D."/>
            <person name="Sparrow T."/>
            <person name="Spaulding J."/>
            <person name="Stalker J."/>
            <person name="Stange-Thomann N."/>
            <person name="Stavropoulos S."/>
            <person name="Stone C."/>
            <person name="Strader C."/>
            <person name="Tesfaye S."/>
            <person name="Thomson T."/>
            <person name="Thoulutsang Y."/>
            <person name="Thoulutsang D."/>
            <person name="Topham K."/>
            <person name="Topping I."/>
            <person name="Tsamla T."/>
            <person name="Vassiliev H."/>
            <person name="Vo A."/>
            <person name="Wangchuk T."/>
            <person name="Wangdi T."/>
            <person name="Weiand M."/>
            <person name="Wilkinson J."/>
            <person name="Wilson A."/>
            <person name="Yadav S."/>
            <person name="Young G."/>
            <person name="Yu Q."/>
            <person name="Zembek L."/>
            <person name="Zhong D."/>
            <person name="Zimmer A."/>
            <person name="Zwirko Z."/>
            <person name="Jaffe D.B."/>
            <person name="Alvarez P."/>
            <person name="Brockman W."/>
            <person name="Butler J."/>
            <person name="Chin C."/>
            <person name="Gnerre S."/>
            <person name="Grabherr M."/>
            <person name="Kleber M."/>
            <person name="Mauceli E."/>
            <person name="MacCallum I."/>
        </authorList>
    </citation>
    <scope>NUCLEOTIDE SEQUENCE [LARGE SCALE GENOMIC DNA]</scope>
    <source>
        <strain evidence="15">Tai18E2 / Tucson 14021-0261.01</strain>
    </source>
</reference>
<evidence type="ECO:0000256" key="6">
    <source>
        <dbReference type="ARBA" id="ARBA00023015"/>
    </source>
</evidence>
<feature type="domain" description="C2H2-type" evidence="12">
    <location>
        <begin position="308"/>
        <end position="336"/>
    </location>
</feature>
<dbReference type="InterPro" id="IPR012934">
    <property type="entry name" value="Znf_AD"/>
</dbReference>
<sequence>MTLQCRTCGSVIYNKMPKNLFHIENETLLQNINLVTGTMLHNDPDLPSCICACCTLDLNQAIVFRERCIQTQEQLVQQHRSPEAKEPAEDDEDCLQIKEEHDAEELASPADELNDPFGEVDEYFEESPDEDADRDIDAHQDLDEDQYIDSIEDADALQDMDAVQLEVAEEVSHDAESLISSVQKEFENIYNDDSNSDNKDFMEAQNGAYFTETANEYEISSNPNSPLPELKSAEGRSTANSGSTKATTTKPKRKKQYVTWKNMTEEQIIERKRLQRKRDCVCEQCGRHFTDQSNFKLHMLRHTGKKNFVCQQCGKRFYTDHLMTLHHRILHQGEKPYACRFCNKAFHNSNTRLIHERIHTNAKPYSCHQCDKSFKSASGRKRHELIHSGVRAFTCTICNQSFQRNTHLKAHLRSKFHTAKARSMGAEDQQL</sequence>
<dbReference type="OrthoDB" id="8117402at2759"/>
<feature type="domain" description="C2H2-type" evidence="12">
    <location>
        <begin position="365"/>
        <end position="392"/>
    </location>
</feature>
<dbReference type="SMART" id="SM00868">
    <property type="entry name" value="zf-AD"/>
    <property type="match status" value="1"/>
</dbReference>
<dbReference type="FunFam" id="3.30.160.60:FF:000624">
    <property type="entry name" value="zinc finger protein 697"/>
    <property type="match status" value="1"/>
</dbReference>
<keyword evidence="15" id="KW-1185">Reference proteome</keyword>
<dbReference type="KEGG" id="dya:Dyak_GE24186"/>
<gene>
    <name evidence="14" type="primary">Dyak\GE24186</name>
    <name evidence="14" type="synonym">dyak_GLEANR_7905</name>
    <name evidence="14" type="synonym">GE24186</name>
    <name evidence="14" type="ORF">Dyak_GE24186</name>
</gene>
<dbReference type="GO" id="GO:0005654">
    <property type="term" value="C:nucleoplasm"/>
    <property type="evidence" value="ECO:0007669"/>
    <property type="project" value="TreeGrafter"/>
</dbReference>
<evidence type="ECO:0000256" key="9">
    <source>
        <dbReference type="PROSITE-ProRule" id="PRU00042"/>
    </source>
</evidence>
<dbReference type="Gene3D" id="3.30.160.60">
    <property type="entry name" value="Classic Zinc Finger"/>
    <property type="match status" value="5"/>
</dbReference>
<dbReference type="InterPro" id="IPR036236">
    <property type="entry name" value="Znf_C2H2_sf"/>
</dbReference>
<accession>B4PU39</accession>
<dbReference type="InterPro" id="IPR013087">
    <property type="entry name" value="Znf_C2H2_type"/>
</dbReference>
<protein>
    <recommendedName>
        <fullName evidence="16">Transcription factor Ouib</fullName>
    </recommendedName>
</protein>
<dbReference type="eggNOG" id="KOG1721">
    <property type="taxonomic scope" value="Eukaryota"/>
</dbReference>
<dbReference type="PROSITE" id="PS00028">
    <property type="entry name" value="ZINC_FINGER_C2H2_1"/>
    <property type="match status" value="5"/>
</dbReference>
<evidence type="ECO:0000313" key="15">
    <source>
        <dbReference type="Proteomes" id="UP000002282"/>
    </source>
</evidence>
<dbReference type="FunFam" id="3.30.160.60:FF:002764">
    <property type="entry name" value="GG18288"/>
    <property type="match status" value="1"/>
</dbReference>
<name>B4PU39_DROYA</name>
<dbReference type="PROSITE" id="PS50157">
    <property type="entry name" value="ZINC_FINGER_C2H2_2"/>
    <property type="match status" value="5"/>
</dbReference>
<dbReference type="Pfam" id="PF00096">
    <property type="entry name" value="zf-C2H2"/>
    <property type="match status" value="2"/>
</dbReference>
<keyword evidence="6" id="KW-0805">Transcription regulation</keyword>
<dbReference type="PANTHER" id="PTHR24399">
    <property type="entry name" value="ZINC FINGER AND BTB DOMAIN-CONTAINING"/>
    <property type="match status" value="1"/>
</dbReference>
<keyword evidence="4 9" id="KW-0863">Zinc-finger</keyword>
<evidence type="ECO:0000259" key="13">
    <source>
        <dbReference type="PROSITE" id="PS51915"/>
    </source>
</evidence>
<dbReference type="Pfam" id="PF12874">
    <property type="entry name" value="zf-met"/>
    <property type="match status" value="1"/>
</dbReference>
<dbReference type="SUPFAM" id="SSF57716">
    <property type="entry name" value="Glucocorticoid receptor-like (DNA-binding domain)"/>
    <property type="match status" value="1"/>
</dbReference>
<feature type="domain" description="C2H2-type" evidence="12">
    <location>
        <begin position="337"/>
        <end position="364"/>
    </location>
</feature>
<feature type="domain" description="C2H2-type" evidence="12">
    <location>
        <begin position="280"/>
        <end position="307"/>
    </location>
</feature>
<dbReference type="PhylomeDB" id="B4PU39"/>
<feature type="domain" description="ZAD" evidence="13">
    <location>
        <begin position="3"/>
        <end position="78"/>
    </location>
</feature>
<evidence type="ECO:0000256" key="2">
    <source>
        <dbReference type="ARBA" id="ARBA00022723"/>
    </source>
</evidence>
<evidence type="ECO:0000256" key="8">
    <source>
        <dbReference type="ARBA" id="ARBA00023242"/>
    </source>
</evidence>
<dbReference type="FunFam" id="3.30.160.60:FF:001273">
    <property type="entry name" value="Zinc finger protein"/>
    <property type="match status" value="1"/>
</dbReference>
<keyword evidence="2 10" id="KW-0479">Metal-binding</keyword>
<dbReference type="FunFam" id="3.30.160.60:FF:000110">
    <property type="entry name" value="Zinc finger protein-like"/>
    <property type="match status" value="1"/>
</dbReference>
<dbReference type="GO" id="GO:0008270">
    <property type="term" value="F:zinc ion binding"/>
    <property type="evidence" value="ECO:0007669"/>
    <property type="project" value="UniProtKB-UniRule"/>
</dbReference>
<dbReference type="FunFam" id="3.30.160.60:FF:004338">
    <property type="match status" value="1"/>
</dbReference>
<dbReference type="GO" id="GO:0001227">
    <property type="term" value="F:DNA-binding transcription repressor activity, RNA polymerase II-specific"/>
    <property type="evidence" value="ECO:0007669"/>
    <property type="project" value="TreeGrafter"/>
</dbReference>
<dbReference type="OMA" id="ICACCTL"/>
<organism evidence="14 15">
    <name type="scientific">Drosophila yakuba</name>
    <name type="common">Fruit fly</name>
    <dbReference type="NCBI Taxonomy" id="7245"/>
    <lineage>
        <taxon>Eukaryota</taxon>
        <taxon>Metazoa</taxon>
        <taxon>Ecdysozoa</taxon>
        <taxon>Arthropoda</taxon>
        <taxon>Hexapoda</taxon>
        <taxon>Insecta</taxon>
        <taxon>Pterygota</taxon>
        <taxon>Neoptera</taxon>
        <taxon>Endopterygota</taxon>
        <taxon>Diptera</taxon>
        <taxon>Brachycera</taxon>
        <taxon>Muscomorpha</taxon>
        <taxon>Ephydroidea</taxon>
        <taxon>Drosophilidae</taxon>
        <taxon>Drosophila</taxon>
        <taxon>Sophophora</taxon>
    </lineage>
</organism>
<keyword evidence="7" id="KW-0804">Transcription</keyword>
<dbReference type="SMR" id="B4PU39"/>
<evidence type="ECO:0008006" key="16">
    <source>
        <dbReference type="Google" id="ProtNLM"/>
    </source>
</evidence>
<evidence type="ECO:0000256" key="7">
    <source>
        <dbReference type="ARBA" id="ARBA00023163"/>
    </source>
</evidence>
<evidence type="ECO:0000256" key="10">
    <source>
        <dbReference type="PROSITE-ProRule" id="PRU01263"/>
    </source>
</evidence>
<evidence type="ECO:0000256" key="4">
    <source>
        <dbReference type="ARBA" id="ARBA00022771"/>
    </source>
</evidence>
<keyword evidence="3" id="KW-0677">Repeat</keyword>
<keyword evidence="5 10" id="KW-0862">Zinc</keyword>
<feature type="binding site" evidence="10">
    <location>
        <position position="8"/>
    </location>
    <ligand>
        <name>Zn(2+)</name>
        <dbReference type="ChEBI" id="CHEBI:29105"/>
    </ligand>
</feature>
<dbReference type="Pfam" id="PF07776">
    <property type="entry name" value="zf-AD"/>
    <property type="match status" value="1"/>
</dbReference>
<feature type="binding site" evidence="10">
    <location>
        <position position="5"/>
    </location>
    <ligand>
        <name>Zn(2+)</name>
        <dbReference type="ChEBI" id="CHEBI:29105"/>
    </ligand>
</feature>
<evidence type="ECO:0000256" key="5">
    <source>
        <dbReference type="ARBA" id="ARBA00022833"/>
    </source>
</evidence>
<dbReference type="HOGENOM" id="CLU_002678_94_3_1"/>
<dbReference type="Proteomes" id="UP000002282">
    <property type="component" value="Chromosome 3R"/>
</dbReference>
<feature type="binding site" evidence="10">
    <location>
        <position position="51"/>
    </location>
    <ligand>
        <name>Zn(2+)</name>
        <dbReference type="ChEBI" id="CHEBI:29105"/>
    </ligand>
</feature>
<dbReference type="GO" id="GO:0000978">
    <property type="term" value="F:RNA polymerase II cis-regulatory region sequence-specific DNA binding"/>
    <property type="evidence" value="ECO:0007669"/>
    <property type="project" value="TreeGrafter"/>
</dbReference>
<evidence type="ECO:0000256" key="3">
    <source>
        <dbReference type="ARBA" id="ARBA00022737"/>
    </source>
</evidence>
<feature type="binding site" evidence="10">
    <location>
        <position position="54"/>
    </location>
    <ligand>
        <name>Zn(2+)</name>
        <dbReference type="ChEBI" id="CHEBI:29105"/>
    </ligand>
</feature>
<dbReference type="AlphaFoldDB" id="B4PU39"/>
<keyword evidence="8" id="KW-0539">Nucleus</keyword>
<feature type="domain" description="C2H2-type" evidence="12">
    <location>
        <begin position="393"/>
        <end position="422"/>
    </location>
</feature>
<proteinExistence type="predicted"/>
<evidence type="ECO:0000259" key="12">
    <source>
        <dbReference type="PROSITE" id="PS50157"/>
    </source>
</evidence>
<comment type="subcellular location">
    <subcellularLocation>
        <location evidence="1">Nucleus</location>
    </subcellularLocation>
</comment>
<dbReference type="PROSITE" id="PS51915">
    <property type="entry name" value="ZAD"/>
    <property type="match status" value="1"/>
</dbReference>
<dbReference type="SMART" id="SM00355">
    <property type="entry name" value="ZnF_C2H2"/>
    <property type="match status" value="5"/>
</dbReference>